<reference evidence="2" key="2">
    <citation type="submission" date="2015-12" db="EMBL/GenBank/DDBJ databases">
        <title>Update maize B73 reference genome by single molecule sequencing technologies.</title>
        <authorList>
            <consortium name="Maize Genome Sequencing Project"/>
            <person name="Ware D."/>
        </authorList>
    </citation>
    <scope>NUCLEOTIDE SEQUENCE</scope>
    <source>
        <tissue evidence="2">Seedling</tissue>
    </source>
</reference>
<name>A0A1D6GUD1_MAIZE</name>
<dbReference type="EnsemblPlants" id="Zm00001eb226190_T001">
    <property type="protein sequence ID" value="Zm00001eb226190_P001"/>
    <property type="gene ID" value="Zm00001eb226190"/>
</dbReference>
<accession>A0A1D6GUD1</accession>
<dbReference type="AlphaFoldDB" id="A0A1D6GUD1"/>
<evidence type="ECO:0000256" key="1">
    <source>
        <dbReference type="SAM" id="MobiDB-lite"/>
    </source>
</evidence>
<dbReference type="Proteomes" id="UP000007305">
    <property type="component" value="Chromosome 5"/>
</dbReference>
<reference evidence="3" key="4">
    <citation type="submission" date="2021-05" db="UniProtKB">
        <authorList>
            <consortium name="EnsemblPlants"/>
        </authorList>
    </citation>
    <scope>IDENTIFICATION</scope>
    <source>
        <strain evidence="3">cv. B73</strain>
    </source>
</reference>
<reference evidence="3" key="3">
    <citation type="submission" date="2019-07" db="EMBL/GenBank/DDBJ databases">
        <authorList>
            <person name="Seetharam A."/>
            <person name="Woodhouse M."/>
            <person name="Cannon E."/>
        </authorList>
    </citation>
    <scope>NUCLEOTIDE SEQUENCE [LARGE SCALE GENOMIC DNA]</scope>
    <source>
        <strain evidence="3">cv. B73</strain>
    </source>
</reference>
<dbReference type="Gramene" id="Zm00001eb226190_T001">
    <property type="protein sequence ID" value="Zm00001eb226190_P001"/>
    <property type="gene ID" value="Zm00001eb226190"/>
</dbReference>
<dbReference type="PaxDb" id="4577-AC211327.4_FGP005"/>
<keyword evidence="4" id="KW-1185">Reference proteome</keyword>
<feature type="region of interest" description="Disordered" evidence="1">
    <location>
        <begin position="141"/>
        <end position="162"/>
    </location>
</feature>
<feature type="compositionally biased region" description="Pro residues" evidence="1">
    <location>
        <begin position="148"/>
        <end position="158"/>
    </location>
</feature>
<reference evidence="4" key="1">
    <citation type="journal article" date="2009" name="Science">
        <title>The B73 maize genome: complexity, diversity, and dynamics.</title>
        <authorList>
            <person name="Schnable P.S."/>
            <person name="Ware D."/>
            <person name="Fulton R.S."/>
            <person name="Stein J.C."/>
            <person name="Wei F."/>
            <person name="Pasternak S."/>
            <person name="Liang C."/>
            <person name="Zhang J."/>
            <person name="Fulton L."/>
            <person name="Graves T.A."/>
            <person name="Minx P."/>
            <person name="Reily A.D."/>
            <person name="Courtney L."/>
            <person name="Kruchowski S.S."/>
            <person name="Tomlinson C."/>
            <person name="Strong C."/>
            <person name="Delehaunty K."/>
            <person name="Fronick C."/>
            <person name="Courtney B."/>
            <person name="Rock S.M."/>
            <person name="Belter E."/>
            <person name="Du F."/>
            <person name="Kim K."/>
            <person name="Abbott R.M."/>
            <person name="Cotton M."/>
            <person name="Levy A."/>
            <person name="Marchetto P."/>
            <person name="Ochoa K."/>
            <person name="Jackson S.M."/>
            <person name="Gillam B."/>
            <person name="Chen W."/>
            <person name="Yan L."/>
            <person name="Higginbotham J."/>
            <person name="Cardenas M."/>
            <person name="Waligorski J."/>
            <person name="Applebaum E."/>
            <person name="Phelps L."/>
            <person name="Falcone J."/>
            <person name="Kanchi K."/>
            <person name="Thane T."/>
            <person name="Scimone A."/>
            <person name="Thane N."/>
            <person name="Henke J."/>
            <person name="Wang T."/>
            <person name="Ruppert J."/>
            <person name="Shah N."/>
            <person name="Rotter K."/>
            <person name="Hodges J."/>
            <person name="Ingenthron E."/>
            <person name="Cordes M."/>
            <person name="Kohlberg S."/>
            <person name="Sgro J."/>
            <person name="Delgado B."/>
            <person name="Mead K."/>
            <person name="Chinwalla A."/>
            <person name="Leonard S."/>
            <person name="Crouse K."/>
            <person name="Collura K."/>
            <person name="Kudrna D."/>
            <person name="Currie J."/>
            <person name="He R."/>
            <person name="Angelova A."/>
            <person name="Rajasekar S."/>
            <person name="Mueller T."/>
            <person name="Lomeli R."/>
            <person name="Scara G."/>
            <person name="Ko A."/>
            <person name="Delaney K."/>
            <person name="Wissotski M."/>
            <person name="Lopez G."/>
            <person name="Campos D."/>
            <person name="Braidotti M."/>
            <person name="Ashley E."/>
            <person name="Golser W."/>
            <person name="Kim H."/>
            <person name="Lee S."/>
            <person name="Lin J."/>
            <person name="Dujmic Z."/>
            <person name="Kim W."/>
            <person name="Talag J."/>
            <person name="Zuccolo A."/>
            <person name="Fan C."/>
            <person name="Sebastian A."/>
            <person name="Kramer M."/>
            <person name="Spiegel L."/>
            <person name="Nascimento L."/>
            <person name="Zutavern T."/>
            <person name="Miller B."/>
            <person name="Ambroise C."/>
            <person name="Muller S."/>
            <person name="Spooner W."/>
            <person name="Narechania A."/>
            <person name="Ren L."/>
            <person name="Wei S."/>
            <person name="Kumari S."/>
            <person name="Faga B."/>
            <person name="Levy M.J."/>
            <person name="McMahan L."/>
            <person name="Van Buren P."/>
            <person name="Vaughn M.W."/>
            <person name="Ying K."/>
            <person name="Yeh C.-T."/>
            <person name="Emrich S.J."/>
            <person name="Jia Y."/>
            <person name="Kalyanaraman A."/>
            <person name="Hsia A.-P."/>
            <person name="Barbazuk W.B."/>
            <person name="Baucom R.S."/>
            <person name="Brutnell T.P."/>
            <person name="Carpita N.C."/>
            <person name="Chaparro C."/>
            <person name="Chia J.-M."/>
            <person name="Deragon J.-M."/>
            <person name="Estill J.C."/>
            <person name="Fu Y."/>
            <person name="Jeddeloh J.A."/>
            <person name="Han Y."/>
            <person name="Lee H."/>
            <person name="Li P."/>
            <person name="Lisch D.R."/>
            <person name="Liu S."/>
            <person name="Liu Z."/>
            <person name="Nagel D.H."/>
            <person name="McCann M.C."/>
            <person name="SanMiguel P."/>
            <person name="Myers A.M."/>
            <person name="Nettleton D."/>
            <person name="Nguyen J."/>
            <person name="Penning B.W."/>
            <person name="Ponnala L."/>
            <person name="Schneider K.L."/>
            <person name="Schwartz D.C."/>
            <person name="Sharma A."/>
            <person name="Soderlund C."/>
            <person name="Springer N.M."/>
            <person name="Sun Q."/>
            <person name="Wang H."/>
            <person name="Waterman M."/>
            <person name="Westerman R."/>
            <person name="Wolfgruber T.K."/>
            <person name="Yang L."/>
            <person name="Yu Y."/>
            <person name="Zhang L."/>
            <person name="Zhou S."/>
            <person name="Zhu Q."/>
            <person name="Bennetzen J.L."/>
            <person name="Dawe R.K."/>
            <person name="Jiang J."/>
            <person name="Jiang N."/>
            <person name="Presting G.G."/>
            <person name="Wessler S.R."/>
            <person name="Aluru S."/>
            <person name="Martienssen R.A."/>
            <person name="Clifton S.W."/>
            <person name="McCombie W.R."/>
            <person name="Wing R.A."/>
            <person name="Wilson R.K."/>
        </authorList>
    </citation>
    <scope>NUCLEOTIDE SEQUENCE [LARGE SCALE GENOMIC DNA]</scope>
    <source>
        <strain evidence="4">cv. B73</strain>
    </source>
</reference>
<dbReference type="EMBL" id="CM000781">
    <property type="protein sequence ID" value="AQK66581.1"/>
    <property type="molecule type" value="Genomic_DNA"/>
</dbReference>
<organism evidence="2">
    <name type="scientific">Zea mays</name>
    <name type="common">Maize</name>
    <dbReference type="NCBI Taxonomy" id="4577"/>
    <lineage>
        <taxon>Eukaryota</taxon>
        <taxon>Viridiplantae</taxon>
        <taxon>Streptophyta</taxon>
        <taxon>Embryophyta</taxon>
        <taxon>Tracheophyta</taxon>
        <taxon>Spermatophyta</taxon>
        <taxon>Magnoliopsida</taxon>
        <taxon>Liliopsida</taxon>
        <taxon>Poales</taxon>
        <taxon>Poaceae</taxon>
        <taxon>PACMAD clade</taxon>
        <taxon>Panicoideae</taxon>
        <taxon>Andropogonodae</taxon>
        <taxon>Andropogoneae</taxon>
        <taxon>Tripsacinae</taxon>
        <taxon>Zea</taxon>
    </lineage>
</organism>
<protein>
    <submittedName>
        <fullName evidence="2 3">Uncharacterized protein</fullName>
    </submittedName>
</protein>
<gene>
    <name evidence="2" type="ORF">ZEAMMB73_Zm00001d014581</name>
</gene>
<evidence type="ECO:0000313" key="4">
    <source>
        <dbReference type="Proteomes" id="UP000007305"/>
    </source>
</evidence>
<proteinExistence type="predicted"/>
<evidence type="ECO:0000313" key="3">
    <source>
        <dbReference type="EnsemblPlants" id="Zm00001eb226190_P001"/>
    </source>
</evidence>
<evidence type="ECO:0000313" key="2">
    <source>
        <dbReference type="EMBL" id="AQK66581.1"/>
    </source>
</evidence>
<sequence length="230" mass="24128">MDPTPTAENTTVLGKQRTQSPALRNLVTIQNITDPMSGQATNYNVAMFFFACTLNRWFSKLPLAMNSYTRSSSQSSHPRASQGSDGRVFLENLSPTAWMALTLITSPKGSFLPSHVTAATAGANNLQQFFLATPPTPYACASSSSCPPTHPSPPPPTSPTSSLALILGQHRRESQDKDADIGNEIPAGTTSASLALGPLPASVTPGSTACGWGLSASGEGRLRLAVARID</sequence>